<dbReference type="PANTHER" id="PTHR13034:SF2">
    <property type="entry name" value="DYNACTIN SUBUNIT 4"/>
    <property type="match status" value="1"/>
</dbReference>
<proteinExistence type="inferred from homology"/>
<comment type="similarity">
    <text evidence="11">Belongs to the dynactin subunit 4 family.</text>
</comment>
<comment type="caution">
    <text evidence="14">The sequence shown here is derived from an EMBL/GenBank/DDBJ whole genome shotgun (WGS) entry which is preliminary data.</text>
</comment>
<sequence>MADLFRSSSISLPPSLLANIPALASLNSLGKGSLPTEADVDTKYEAKFKGNQADDDQEVERMRKLKIEETTTLNQRLNQVEDQPRIVSAVRPQRILLRTKRAKRCKDCDHVLVKPEQKAQSSKFTIQLPAIDYIPRVTIAHPLPSLPLQPGTNVTLNLRVTNPQSTALRVMIAPQIKNDEEYSLGYSITVLAPTFTLKAHDEVNEFEEDKSKHELEAGVVKKSHNWAIIPVSCRLIE</sequence>
<evidence type="ECO:0000256" key="2">
    <source>
        <dbReference type="ARBA" id="ARBA00004529"/>
    </source>
</evidence>
<keyword evidence="8" id="KW-0007">Acetylation</keyword>
<dbReference type="STRING" id="329046.A0A1Y2CUY9"/>
<name>A0A1Y2CUY9_9FUNG</name>
<dbReference type="OrthoDB" id="283815at2759"/>
<dbReference type="Proteomes" id="UP000193642">
    <property type="component" value="Unassembled WGS sequence"/>
</dbReference>
<evidence type="ECO:0000256" key="3">
    <source>
        <dbReference type="ARBA" id="ARBA00004657"/>
    </source>
</evidence>
<dbReference type="PANTHER" id="PTHR13034">
    <property type="entry name" value="DYNACTIN P62 SUBUNIT"/>
    <property type="match status" value="1"/>
</dbReference>
<dbReference type="GO" id="GO:0005869">
    <property type="term" value="C:dynactin complex"/>
    <property type="evidence" value="ECO:0007669"/>
    <property type="project" value="InterPro"/>
</dbReference>
<keyword evidence="5" id="KW-1017">Isopeptide bond</keyword>
<protein>
    <recommendedName>
        <fullName evidence="12">Dynactin subunit 4</fullName>
    </recommendedName>
</protein>
<keyword evidence="6" id="KW-0597">Phosphoprotein</keyword>
<keyword evidence="9" id="KW-0175">Coiled coil</keyword>
<keyword evidence="7" id="KW-0832">Ubl conjugation</keyword>
<evidence type="ECO:0000313" key="15">
    <source>
        <dbReference type="Proteomes" id="UP000193642"/>
    </source>
</evidence>
<evidence type="ECO:0000256" key="7">
    <source>
        <dbReference type="ARBA" id="ARBA00022843"/>
    </source>
</evidence>
<accession>A0A1Y2CUY9</accession>
<evidence type="ECO:0000256" key="13">
    <source>
        <dbReference type="ARBA" id="ARBA00093507"/>
    </source>
</evidence>
<evidence type="ECO:0000256" key="9">
    <source>
        <dbReference type="ARBA" id="ARBA00023054"/>
    </source>
</evidence>
<reference evidence="14 15" key="1">
    <citation type="submission" date="2016-07" db="EMBL/GenBank/DDBJ databases">
        <title>Pervasive Adenine N6-methylation of Active Genes in Fungi.</title>
        <authorList>
            <consortium name="DOE Joint Genome Institute"/>
            <person name="Mondo S.J."/>
            <person name="Dannebaum R.O."/>
            <person name="Kuo R.C."/>
            <person name="Labutti K."/>
            <person name="Haridas S."/>
            <person name="Kuo A."/>
            <person name="Salamov A."/>
            <person name="Ahrendt S.R."/>
            <person name="Lipzen A."/>
            <person name="Sullivan W."/>
            <person name="Andreopoulos W.B."/>
            <person name="Clum A."/>
            <person name="Lindquist E."/>
            <person name="Daum C."/>
            <person name="Ramamoorthy G.K."/>
            <person name="Gryganskyi A."/>
            <person name="Culley D."/>
            <person name="Magnuson J.K."/>
            <person name="James T.Y."/>
            <person name="O'Malley M.A."/>
            <person name="Stajich J.E."/>
            <person name="Spatafora J.W."/>
            <person name="Visel A."/>
            <person name="Grigoriev I.V."/>
        </authorList>
    </citation>
    <scope>NUCLEOTIDE SEQUENCE [LARGE SCALE GENOMIC DNA]</scope>
    <source>
        <strain evidence="14 15">JEL800</strain>
    </source>
</reference>
<keyword evidence="4" id="KW-0963">Cytoplasm</keyword>
<dbReference type="InterPro" id="IPR008603">
    <property type="entry name" value="DCTN4"/>
</dbReference>
<evidence type="ECO:0000256" key="11">
    <source>
        <dbReference type="ARBA" id="ARBA00034776"/>
    </source>
</evidence>
<evidence type="ECO:0000256" key="8">
    <source>
        <dbReference type="ARBA" id="ARBA00022990"/>
    </source>
</evidence>
<keyword evidence="15" id="KW-1185">Reference proteome</keyword>
<dbReference type="EMBL" id="MCGO01000006">
    <property type="protein sequence ID" value="ORY50880.1"/>
    <property type="molecule type" value="Genomic_DNA"/>
</dbReference>
<evidence type="ECO:0000256" key="5">
    <source>
        <dbReference type="ARBA" id="ARBA00022499"/>
    </source>
</evidence>
<evidence type="ECO:0000313" key="14">
    <source>
        <dbReference type="EMBL" id="ORY50880.1"/>
    </source>
</evidence>
<organism evidence="14 15">
    <name type="scientific">Rhizoclosmatium globosum</name>
    <dbReference type="NCBI Taxonomy" id="329046"/>
    <lineage>
        <taxon>Eukaryota</taxon>
        <taxon>Fungi</taxon>
        <taxon>Fungi incertae sedis</taxon>
        <taxon>Chytridiomycota</taxon>
        <taxon>Chytridiomycota incertae sedis</taxon>
        <taxon>Chytridiomycetes</taxon>
        <taxon>Chytridiales</taxon>
        <taxon>Chytriomycetaceae</taxon>
        <taxon>Rhizoclosmatium</taxon>
    </lineage>
</organism>
<evidence type="ECO:0000256" key="6">
    <source>
        <dbReference type="ARBA" id="ARBA00022553"/>
    </source>
</evidence>
<comment type="subunit">
    <text evidence="13">Subunit of dynactin, a multiprotein complex part of a tripartite complex with dynein and a adapter, such as BICDL1, BICD2 or HOOK3. The dynactin complex is built around ACTR1A/ACTB filament and consists of an actin-related filament composed of a shoulder domain, a pointed end and a barbed end. Its length is defined by its flexible shoulder domain. The soulder is composed of 2 DCTN1 subunits, 4 DCTN2 and 2 DCTN3. The 4 DCNT2 (via N-terminus) bind the ACTR1A filament and act as molecular rulers to determine the length. The pointed end is important for binding dynein-dynactin cargo adapters. Consists of 4 subunits: ACTR10, DCNT4, DCTN5 and DCTN6. The barbed end is composed of a CAPZA1:CAPZB heterodimers, which binds ACTR1A/ACTB filament and dynactin and stabilizes dynactin. Interacts with ATP7B, but not ATP7A, in a copper-dependent manner. Interacts with ANK2; this interaction is required for localization at costameres. Interacts with N4BP2L1.</text>
</comment>
<evidence type="ECO:0000256" key="10">
    <source>
        <dbReference type="ARBA" id="ARBA00023212"/>
    </source>
</evidence>
<evidence type="ECO:0000256" key="1">
    <source>
        <dbReference type="ARBA" id="ARBA00004300"/>
    </source>
</evidence>
<evidence type="ECO:0000256" key="4">
    <source>
        <dbReference type="ARBA" id="ARBA00022490"/>
    </source>
</evidence>
<dbReference type="Pfam" id="PF05502">
    <property type="entry name" value="Dynactin_p62"/>
    <property type="match status" value="1"/>
</dbReference>
<dbReference type="AlphaFoldDB" id="A0A1Y2CUY9"/>
<gene>
    <name evidence="14" type="ORF">BCR33DRAFT_497451</name>
</gene>
<dbReference type="GO" id="GO:0001725">
    <property type="term" value="C:stress fiber"/>
    <property type="evidence" value="ECO:0007669"/>
    <property type="project" value="UniProtKB-SubCell"/>
</dbReference>
<keyword evidence="10" id="KW-0206">Cytoskeleton</keyword>
<comment type="subcellular location">
    <subcellularLocation>
        <location evidence="1">Cytoplasm</location>
        <location evidence="1">Cytoskeleton</location>
        <location evidence="1">Microtubule organizing center</location>
        <location evidence="1">Centrosome</location>
    </subcellularLocation>
    <subcellularLocation>
        <location evidence="2">Cytoplasm</location>
        <location evidence="2">Cytoskeleton</location>
        <location evidence="2">Stress fiber</location>
    </subcellularLocation>
    <subcellularLocation>
        <location evidence="3">Cytoplasm</location>
        <location evidence="3">Myofibril</location>
    </subcellularLocation>
</comment>
<evidence type="ECO:0000256" key="12">
    <source>
        <dbReference type="ARBA" id="ARBA00034864"/>
    </source>
</evidence>